<evidence type="ECO:0000256" key="1">
    <source>
        <dbReference type="SAM" id="MobiDB-lite"/>
    </source>
</evidence>
<reference evidence="2 3" key="1">
    <citation type="journal article" date="2016" name="Nat. Commun.">
        <title>Extremotolerant tardigrade genome and improved radiotolerance of human cultured cells by tardigrade-unique protein.</title>
        <authorList>
            <person name="Hashimoto T."/>
            <person name="Horikawa D.D."/>
            <person name="Saito Y."/>
            <person name="Kuwahara H."/>
            <person name="Kozuka-Hata H."/>
            <person name="Shin-I T."/>
            <person name="Minakuchi Y."/>
            <person name="Ohishi K."/>
            <person name="Motoyama A."/>
            <person name="Aizu T."/>
            <person name="Enomoto A."/>
            <person name="Kondo K."/>
            <person name="Tanaka S."/>
            <person name="Hara Y."/>
            <person name="Koshikawa S."/>
            <person name="Sagara H."/>
            <person name="Miura T."/>
            <person name="Yokobori S."/>
            <person name="Miyagawa K."/>
            <person name="Suzuki Y."/>
            <person name="Kubo T."/>
            <person name="Oyama M."/>
            <person name="Kohara Y."/>
            <person name="Fujiyama A."/>
            <person name="Arakawa K."/>
            <person name="Katayama T."/>
            <person name="Toyoda A."/>
            <person name="Kunieda T."/>
        </authorList>
    </citation>
    <scope>NUCLEOTIDE SEQUENCE [LARGE SCALE GENOMIC DNA]</scope>
    <source>
        <strain evidence="2 3">YOKOZUNA-1</strain>
    </source>
</reference>
<dbReference type="AlphaFoldDB" id="A0A1D1UMR1"/>
<sequence>MLKKSLSGRRGLTSTTTPVTTKAAIRHADVLISYATAKRYDSSRPGVQETPTELSTVSVVRPPASPPPPPPPPPPLHLVLSKRKVVTTAFTACTVLPSLVVPGLNATKIADKSTAGIPTIHSYQRVDKPSRWNIPKDSSYWYR</sequence>
<comment type="caution">
    <text evidence="2">The sequence shown here is derived from an EMBL/GenBank/DDBJ whole genome shotgun (WGS) entry which is preliminary data.</text>
</comment>
<feature type="compositionally biased region" description="Pro residues" evidence="1">
    <location>
        <begin position="63"/>
        <end position="74"/>
    </location>
</feature>
<dbReference type="EMBL" id="BDGG01000001">
    <property type="protein sequence ID" value="GAU90721.1"/>
    <property type="molecule type" value="Genomic_DNA"/>
</dbReference>
<accession>A0A1D1UMR1</accession>
<keyword evidence="3" id="KW-1185">Reference proteome</keyword>
<evidence type="ECO:0000313" key="3">
    <source>
        <dbReference type="Proteomes" id="UP000186922"/>
    </source>
</evidence>
<protein>
    <submittedName>
        <fullName evidence="2">Uncharacterized protein</fullName>
    </submittedName>
</protein>
<feature type="region of interest" description="Disordered" evidence="1">
    <location>
        <begin position="1"/>
        <end position="20"/>
    </location>
</feature>
<proteinExistence type="predicted"/>
<organism evidence="2 3">
    <name type="scientific">Ramazzottius varieornatus</name>
    <name type="common">Water bear</name>
    <name type="synonym">Tardigrade</name>
    <dbReference type="NCBI Taxonomy" id="947166"/>
    <lineage>
        <taxon>Eukaryota</taxon>
        <taxon>Metazoa</taxon>
        <taxon>Ecdysozoa</taxon>
        <taxon>Tardigrada</taxon>
        <taxon>Eutardigrada</taxon>
        <taxon>Parachela</taxon>
        <taxon>Hypsibioidea</taxon>
        <taxon>Ramazzottiidae</taxon>
        <taxon>Ramazzottius</taxon>
    </lineage>
</organism>
<feature type="compositionally biased region" description="Polar residues" evidence="1">
    <location>
        <begin position="49"/>
        <end position="58"/>
    </location>
</feature>
<dbReference type="Proteomes" id="UP000186922">
    <property type="component" value="Unassembled WGS sequence"/>
</dbReference>
<name>A0A1D1UMR1_RAMVA</name>
<gene>
    <name evidence="2" type="primary">RvY_03099-1</name>
    <name evidence="2" type="synonym">RvY_03099.1</name>
    <name evidence="2" type="ORF">RvY_03099</name>
</gene>
<feature type="region of interest" description="Disordered" evidence="1">
    <location>
        <begin position="40"/>
        <end position="74"/>
    </location>
</feature>
<evidence type="ECO:0000313" key="2">
    <source>
        <dbReference type="EMBL" id="GAU90721.1"/>
    </source>
</evidence>